<accession>A0ABQ7WL67</accession>
<dbReference type="Proteomes" id="UP000826656">
    <property type="component" value="Unassembled WGS sequence"/>
</dbReference>
<gene>
    <name evidence="2" type="ORF">KY290_001041</name>
</gene>
<evidence type="ECO:0000313" key="2">
    <source>
        <dbReference type="EMBL" id="KAH0781443.1"/>
    </source>
</evidence>
<name>A0ABQ7WL67_SOLTU</name>
<keyword evidence="3" id="KW-1185">Reference proteome</keyword>
<proteinExistence type="predicted"/>
<evidence type="ECO:0000313" key="3">
    <source>
        <dbReference type="Proteomes" id="UP000826656"/>
    </source>
</evidence>
<feature type="compositionally biased region" description="Basic and acidic residues" evidence="1">
    <location>
        <begin position="56"/>
        <end position="68"/>
    </location>
</feature>
<feature type="region of interest" description="Disordered" evidence="1">
    <location>
        <begin position="56"/>
        <end position="84"/>
    </location>
</feature>
<comment type="caution">
    <text evidence="2">The sequence shown here is derived from an EMBL/GenBank/DDBJ whole genome shotgun (WGS) entry which is preliminary data.</text>
</comment>
<evidence type="ECO:0000256" key="1">
    <source>
        <dbReference type="SAM" id="MobiDB-lite"/>
    </source>
</evidence>
<protein>
    <submittedName>
        <fullName evidence="2">Uncharacterized protein</fullName>
    </submittedName>
</protein>
<organism evidence="2 3">
    <name type="scientific">Solanum tuberosum</name>
    <name type="common">Potato</name>
    <dbReference type="NCBI Taxonomy" id="4113"/>
    <lineage>
        <taxon>Eukaryota</taxon>
        <taxon>Viridiplantae</taxon>
        <taxon>Streptophyta</taxon>
        <taxon>Embryophyta</taxon>
        <taxon>Tracheophyta</taxon>
        <taxon>Spermatophyta</taxon>
        <taxon>Magnoliopsida</taxon>
        <taxon>eudicotyledons</taxon>
        <taxon>Gunneridae</taxon>
        <taxon>Pentapetalae</taxon>
        <taxon>asterids</taxon>
        <taxon>lamiids</taxon>
        <taxon>Solanales</taxon>
        <taxon>Solanaceae</taxon>
        <taxon>Solanoideae</taxon>
        <taxon>Solaneae</taxon>
        <taxon>Solanum</taxon>
    </lineage>
</organism>
<reference evidence="2 3" key="1">
    <citation type="journal article" date="2021" name="bioRxiv">
        <title>Chromosome-scale and haplotype-resolved genome assembly of a tetraploid potato cultivar.</title>
        <authorList>
            <person name="Sun H."/>
            <person name="Jiao W.-B."/>
            <person name="Krause K."/>
            <person name="Campoy J.A."/>
            <person name="Goel M."/>
            <person name="Folz-Donahue K."/>
            <person name="Kukat C."/>
            <person name="Huettel B."/>
            <person name="Schneeberger K."/>
        </authorList>
    </citation>
    <scope>NUCLEOTIDE SEQUENCE [LARGE SCALE GENOMIC DNA]</scope>
    <source>
        <strain evidence="2">SolTubOtavaFocal</strain>
        <tissue evidence="2">Leaves</tissue>
    </source>
</reference>
<dbReference type="EMBL" id="JAIVGD010000001">
    <property type="protein sequence ID" value="KAH0781443.1"/>
    <property type="molecule type" value="Genomic_DNA"/>
</dbReference>
<sequence>MRLCSHSRNIKRDYEGLPELHHSQLEPVGNVRSSSSQALLPHKLLSFPFINATEEQTIRKREEKKSHSDQGSSNKLNIRSHKGSKKMQARWVTQCYKHINNNTMVVANQVLDIVGKEERKHNRCKVLKIMKSIAGVVVKIKY</sequence>